<protein>
    <submittedName>
        <fullName evidence="2">Quercetin 2,3-dioxygenase ZMO1337</fullName>
    </submittedName>
</protein>
<dbReference type="PANTHER" id="PTHR43212:SF3">
    <property type="entry name" value="QUERCETIN 2,3-DIOXYGENASE"/>
    <property type="match status" value="1"/>
</dbReference>
<dbReference type="RefSeq" id="XP_016987335.1">
    <property type="nucleotide sequence ID" value="XM_017131846.1"/>
</dbReference>
<feature type="domain" description="Quercetin 2,3-dioxygenase C-terminal cupin" evidence="1">
    <location>
        <begin position="148"/>
        <end position="205"/>
    </location>
</feature>
<evidence type="ECO:0000313" key="2">
    <source>
        <dbReference type="RefSeq" id="XP_016987335.1"/>
    </source>
</evidence>
<dbReference type="InterPro" id="IPR014710">
    <property type="entry name" value="RmlC-like_jellyroll"/>
</dbReference>
<organism evidence="2">
    <name type="scientific">Drosophila rhopaloa</name>
    <name type="common">Fruit fly</name>
    <dbReference type="NCBI Taxonomy" id="1041015"/>
    <lineage>
        <taxon>Eukaryota</taxon>
        <taxon>Metazoa</taxon>
        <taxon>Ecdysozoa</taxon>
        <taxon>Arthropoda</taxon>
        <taxon>Hexapoda</taxon>
        <taxon>Insecta</taxon>
        <taxon>Pterygota</taxon>
        <taxon>Neoptera</taxon>
        <taxon>Endopterygota</taxon>
        <taxon>Diptera</taxon>
        <taxon>Brachycera</taxon>
        <taxon>Muscomorpha</taxon>
        <taxon>Ephydroidea</taxon>
        <taxon>Drosophilidae</taxon>
        <taxon>Drosophila</taxon>
        <taxon>Sophophora</taxon>
    </lineage>
</organism>
<dbReference type="InterPro" id="IPR011051">
    <property type="entry name" value="RmlC_Cupin_sf"/>
</dbReference>
<name>A0A6P4FAA3_DRORH</name>
<reference evidence="2" key="1">
    <citation type="submission" date="2025-08" db="UniProtKB">
        <authorList>
            <consortium name="RefSeq"/>
        </authorList>
    </citation>
    <scope>IDENTIFICATION</scope>
</reference>
<sequence>MTLRCHFAFADWQDAAHVHEGSLRAVNLLSLPSGERYQIGPESNVEILTWVERGSLTARIDDFSSENLKPGDLHLASTGQGCASLDWSAEQGAADCLQFWLLPDQNNSEPTQEVRRAFPETQDGAFRILASGFPEDDPEEGETVADGSPIALQTRARLLRATLPTNEGAIYQTTPGRDLYLIVVSGHVTINNTVLLQRDAAAFENYPFQDLRVVVHVIFDKGLNEPVGMIISGMTAQRQFLSYALCCFFQMPGL</sequence>
<dbReference type="Pfam" id="PF17954">
    <property type="entry name" value="Pirin_C_2"/>
    <property type="match status" value="1"/>
</dbReference>
<dbReference type="Gene3D" id="2.60.120.10">
    <property type="entry name" value="Jelly Rolls"/>
    <property type="match status" value="2"/>
</dbReference>
<gene>
    <name evidence="2" type="primary">LOC108050262</name>
</gene>
<dbReference type="InterPro" id="IPR012093">
    <property type="entry name" value="Pirin"/>
</dbReference>
<accession>A0A6P4FAA3</accession>
<dbReference type="AlphaFoldDB" id="A0A6P4FAA3"/>
<dbReference type="PANTHER" id="PTHR43212">
    <property type="entry name" value="QUERCETIN 2,3-DIOXYGENASE"/>
    <property type="match status" value="1"/>
</dbReference>
<dbReference type="SUPFAM" id="SSF51182">
    <property type="entry name" value="RmlC-like cupins"/>
    <property type="match status" value="1"/>
</dbReference>
<evidence type="ECO:0000259" key="1">
    <source>
        <dbReference type="Pfam" id="PF17954"/>
    </source>
</evidence>
<dbReference type="InterPro" id="IPR041602">
    <property type="entry name" value="Quercetinase_C"/>
</dbReference>
<proteinExistence type="predicted"/>